<dbReference type="EMBL" id="JAYMYR010000008">
    <property type="protein sequence ID" value="KAK7347298.1"/>
    <property type="molecule type" value="Genomic_DNA"/>
</dbReference>
<dbReference type="Proteomes" id="UP001374584">
    <property type="component" value="Unassembled WGS sequence"/>
</dbReference>
<organism evidence="1 2">
    <name type="scientific">Phaseolus coccineus</name>
    <name type="common">Scarlet runner bean</name>
    <name type="synonym">Phaseolus multiflorus</name>
    <dbReference type="NCBI Taxonomy" id="3886"/>
    <lineage>
        <taxon>Eukaryota</taxon>
        <taxon>Viridiplantae</taxon>
        <taxon>Streptophyta</taxon>
        <taxon>Embryophyta</taxon>
        <taxon>Tracheophyta</taxon>
        <taxon>Spermatophyta</taxon>
        <taxon>Magnoliopsida</taxon>
        <taxon>eudicotyledons</taxon>
        <taxon>Gunneridae</taxon>
        <taxon>Pentapetalae</taxon>
        <taxon>rosids</taxon>
        <taxon>fabids</taxon>
        <taxon>Fabales</taxon>
        <taxon>Fabaceae</taxon>
        <taxon>Papilionoideae</taxon>
        <taxon>50 kb inversion clade</taxon>
        <taxon>NPAAA clade</taxon>
        <taxon>indigoferoid/millettioid clade</taxon>
        <taxon>Phaseoleae</taxon>
        <taxon>Phaseolus</taxon>
    </lineage>
</organism>
<comment type="caution">
    <text evidence="1">The sequence shown here is derived from an EMBL/GenBank/DDBJ whole genome shotgun (WGS) entry which is preliminary data.</text>
</comment>
<name>A0AAN9QY31_PHACN</name>
<proteinExistence type="predicted"/>
<reference evidence="1 2" key="1">
    <citation type="submission" date="2024-01" db="EMBL/GenBank/DDBJ databases">
        <title>The genomes of 5 underutilized Papilionoideae crops provide insights into root nodulation and disease resistanc.</title>
        <authorList>
            <person name="Jiang F."/>
        </authorList>
    </citation>
    <scope>NUCLEOTIDE SEQUENCE [LARGE SCALE GENOMIC DNA]</scope>
    <source>
        <strain evidence="1">JINMINGXINNONG_FW02</strain>
        <tissue evidence="1">Leaves</tissue>
    </source>
</reference>
<accession>A0AAN9QY31</accession>
<sequence length="86" mass="9746">MYLTDNYAILLQMLSWKHNDLILTVILTPGFALDKIQVKDLYTVVYQLVTCQFYSPYCKAVVLSLNTSIEKTSKINVSFVSCSSIS</sequence>
<gene>
    <name evidence="1" type="ORF">VNO80_21828</name>
</gene>
<evidence type="ECO:0000313" key="1">
    <source>
        <dbReference type="EMBL" id="KAK7347298.1"/>
    </source>
</evidence>
<keyword evidence="2" id="KW-1185">Reference proteome</keyword>
<dbReference type="AlphaFoldDB" id="A0AAN9QY31"/>
<protein>
    <submittedName>
        <fullName evidence="1">Uncharacterized protein</fullName>
    </submittedName>
</protein>
<evidence type="ECO:0000313" key="2">
    <source>
        <dbReference type="Proteomes" id="UP001374584"/>
    </source>
</evidence>